<dbReference type="SUPFAM" id="SSF101912">
    <property type="entry name" value="Sema domain"/>
    <property type="match status" value="1"/>
</dbReference>
<dbReference type="GO" id="GO:0030215">
    <property type="term" value="F:semaphorin receptor binding"/>
    <property type="evidence" value="ECO:0007669"/>
    <property type="project" value="InterPro"/>
</dbReference>
<feature type="region of interest" description="Disordered" evidence="2">
    <location>
        <begin position="424"/>
        <end position="515"/>
    </location>
</feature>
<dbReference type="SMART" id="SM00630">
    <property type="entry name" value="Sema"/>
    <property type="match status" value="1"/>
</dbReference>
<organism evidence="5 6">
    <name type="scientific">Strongylocentrotus purpuratus</name>
    <name type="common">Purple sea urchin</name>
    <dbReference type="NCBI Taxonomy" id="7668"/>
    <lineage>
        <taxon>Eukaryota</taxon>
        <taxon>Metazoa</taxon>
        <taxon>Echinodermata</taxon>
        <taxon>Eleutherozoa</taxon>
        <taxon>Echinozoa</taxon>
        <taxon>Echinoidea</taxon>
        <taxon>Euechinoidea</taxon>
        <taxon>Echinacea</taxon>
        <taxon>Camarodonta</taxon>
        <taxon>Echinidea</taxon>
        <taxon>Strongylocentrotidae</taxon>
        <taxon>Strongylocentrotus</taxon>
    </lineage>
</organism>
<feature type="compositionally biased region" description="Polar residues" evidence="2">
    <location>
        <begin position="444"/>
        <end position="471"/>
    </location>
</feature>
<dbReference type="PANTHER" id="PTHR11036">
    <property type="entry name" value="SEMAPHORIN"/>
    <property type="match status" value="1"/>
</dbReference>
<feature type="compositionally biased region" description="Low complexity" evidence="2">
    <location>
        <begin position="427"/>
        <end position="443"/>
    </location>
</feature>
<keyword evidence="3" id="KW-0812">Transmembrane</keyword>
<reference evidence="5" key="2">
    <citation type="submission" date="2021-01" db="UniProtKB">
        <authorList>
            <consortium name="EnsemblMetazoa"/>
        </authorList>
    </citation>
    <scope>IDENTIFICATION</scope>
</reference>
<dbReference type="InterPro" id="IPR027231">
    <property type="entry name" value="Semaphorin"/>
</dbReference>
<dbReference type="PANTHER" id="PTHR11036:SF127">
    <property type="entry name" value="SEMAPHORIN-1A"/>
    <property type="match status" value="1"/>
</dbReference>
<dbReference type="Pfam" id="PF01403">
    <property type="entry name" value="Sema"/>
    <property type="match status" value="1"/>
</dbReference>
<dbReference type="RefSeq" id="XP_030833143.1">
    <property type="nucleotide sequence ID" value="XM_030977283.1"/>
</dbReference>
<accession>A0A7M7NBH6</accession>
<name>A0A7M7NBH6_STRPU</name>
<feature type="compositionally biased region" description="Polar residues" evidence="2">
    <location>
        <begin position="604"/>
        <end position="619"/>
    </location>
</feature>
<dbReference type="Gene3D" id="3.30.1680.10">
    <property type="entry name" value="ligand-binding face of the semaphorins, domain 2"/>
    <property type="match status" value="1"/>
</dbReference>
<protein>
    <recommendedName>
        <fullName evidence="4">Sema domain-containing protein</fullName>
    </recommendedName>
</protein>
<comment type="caution">
    <text evidence="1">Lacks conserved residue(s) required for the propagation of feature annotation.</text>
</comment>
<dbReference type="InterPro" id="IPR001627">
    <property type="entry name" value="Semap_dom"/>
</dbReference>
<evidence type="ECO:0000256" key="2">
    <source>
        <dbReference type="SAM" id="MobiDB-lite"/>
    </source>
</evidence>
<keyword evidence="3" id="KW-0472">Membrane</keyword>
<feature type="region of interest" description="Disordered" evidence="2">
    <location>
        <begin position="566"/>
        <end position="652"/>
    </location>
</feature>
<dbReference type="GeneID" id="100889734"/>
<dbReference type="Proteomes" id="UP000007110">
    <property type="component" value="Unassembled WGS sequence"/>
</dbReference>
<evidence type="ECO:0000256" key="1">
    <source>
        <dbReference type="PROSITE-ProRule" id="PRU00352"/>
    </source>
</evidence>
<feature type="transmembrane region" description="Helical" evidence="3">
    <location>
        <begin position="535"/>
        <end position="558"/>
    </location>
</feature>
<feature type="compositionally biased region" description="Low complexity" evidence="2">
    <location>
        <begin position="485"/>
        <end position="497"/>
    </location>
</feature>
<feature type="domain" description="Sema" evidence="4">
    <location>
        <begin position="1"/>
        <end position="368"/>
    </location>
</feature>
<dbReference type="Gene3D" id="2.130.10.10">
    <property type="entry name" value="YVTN repeat-like/Quinoprotein amine dehydrogenase"/>
    <property type="match status" value="1"/>
</dbReference>
<dbReference type="EnsemblMetazoa" id="XM_030977283">
    <property type="protein sequence ID" value="XP_030833143"/>
    <property type="gene ID" value="LOC100889734"/>
</dbReference>
<sequence>MFQTATQSGTLMGDQDWNAVGISASGPGQDAMTFIKVEGENMITFFSGAPTQIRYNYAFSRTVIDPDSPDSVVVSTDTSVSTWIESSTSLDPSFIGQPIEYNGKIYFFFREEAVEARNVAKVVYSRVGQVCANDAGGTQDGAGKFTTFLKARLSCATAGDFQMSFDYLHGIFRSPQNQNIIFGAFTTPEFSFAASAICAYDLAEIEAVFATSAFKGQSTGSSLWLNVPNNDVPENPRPGECSAPQPISSYTKFQLMSKQVPNKADYSSPPRTVLDANSPPLILLQLYRFQKLVVQEMAVSGLEFDIFFLGTSEGQILKAYIYGETPRIVEEILLDLDSDDEAINVLKISKDGTRIFASTTSRVYSIPTENCQRFKTCAECVEGQDPACSWEAAQGRQGCVASHDGLMDLENGSIALCPVASSTTTLQTSPATPATDTTDQTPSLTGTTTGKDGQTPNSKTQTGTSNSSESMGTFPRPPPPDISATSTTPSRLTFRTTPPLPQPTTTEYNPFNYTPVEPNSGQQLVCPRMELSICYPWILSSVLIVCCCNIPTCIALFLSCKKRKKNYSPSNLNRNRDASQKVPLRSMERLNSEVDEEADELCPMTQTDNGSPHRSINENSLHEKKNGQSSAPLRIPSTATPVRGTTVSASEA</sequence>
<evidence type="ECO:0000313" key="6">
    <source>
        <dbReference type="Proteomes" id="UP000007110"/>
    </source>
</evidence>
<dbReference type="AlphaFoldDB" id="A0A7M7NBH6"/>
<dbReference type="InterPro" id="IPR015943">
    <property type="entry name" value="WD40/YVTN_repeat-like_dom_sf"/>
</dbReference>
<proteinExistence type="predicted"/>
<evidence type="ECO:0000259" key="4">
    <source>
        <dbReference type="PROSITE" id="PS51004"/>
    </source>
</evidence>
<reference evidence="6" key="1">
    <citation type="submission" date="2015-02" db="EMBL/GenBank/DDBJ databases">
        <title>Genome sequencing for Strongylocentrotus purpuratus.</title>
        <authorList>
            <person name="Murali S."/>
            <person name="Liu Y."/>
            <person name="Vee V."/>
            <person name="English A."/>
            <person name="Wang M."/>
            <person name="Skinner E."/>
            <person name="Han Y."/>
            <person name="Muzny D.M."/>
            <person name="Worley K.C."/>
            <person name="Gibbs R.A."/>
        </authorList>
    </citation>
    <scope>NUCLEOTIDE SEQUENCE</scope>
</reference>
<dbReference type="SUPFAM" id="SSF103575">
    <property type="entry name" value="Plexin repeat"/>
    <property type="match status" value="1"/>
</dbReference>
<feature type="compositionally biased region" description="Polar residues" evidence="2">
    <location>
        <begin position="627"/>
        <end position="652"/>
    </location>
</feature>
<keyword evidence="3" id="KW-1133">Transmembrane helix</keyword>
<dbReference type="InterPro" id="IPR036352">
    <property type="entry name" value="Semap_dom_sf"/>
</dbReference>
<dbReference type="PROSITE" id="PS51004">
    <property type="entry name" value="SEMA"/>
    <property type="match status" value="1"/>
</dbReference>
<evidence type="ECO:0000256" key="3">
    <source>
        <dbReference type="SAM" id="Phobius"/>
    </source>
</evidence>
<keyword evidence="6" id="KW-1185">Reference proteome</keyword>
<evidence type="ECO:0000313" key="5">
    <source>
        <dbReference type="EnsemblMetazoa" id="XP_030833143"/>
    </source>
</evidence>